<name>A0A4S8JL44_MUSBA</name>
<feature type="region of interest" description="Disordered" evidence="1">
    <location>
        <begin position="39"/>
        <end position="59"/>
    </location>
</feature>
<dbReference type="AlphaFoldDB" id="A0A4S8JL44"/>
<feature type="compositionally biased region" description="Basic and acidic residues" evidence="1">
    <location>
        <begin position="40"/>
        <end position="49"/>
    </location>
</feature>
<sequence length="98" mass="11042">MQVICAPSGARPGFSPFKKPFGVSVVGPADPTVRCPQVEEAAHDTRRSESSSLLSSSPRHRLWRRRTLHPCPNPRYIPKIKTNHVKYPEGWELIEPTL</sequence>
<dbReference type="Proteomes" id="UP000317650">
    <property type="component" value="Chromosome 1"/>
</dbReference>
<gene>
    <name evidence="2" type="ORF">C4D60_Mb01t08860</name>
</gene>
<accession>A0A4S8JL44</accession>
<proteinExistence type="predicted"/>
<protein>
    <submittedName>
        <fullName evidence="2">Uncharacterized protein</fullName>
    </submittedName>
</protein>
<evidence type="ECO:0000313" key="2">
    <source>
        <dbReference type="EMBL" id="THU62791.1"/>
    </source>
</evidence>
<organism evidence="2 3">
    <name type="scientific">Musa balbisiana</name>
    <name type="common">Banana</name>
    <dbReference type="NCBI Taxonomy" id="52838"/>
    <lineage>
        <taxon>Eukaryota</taxon>
        <taxon>Viridiplantae</taxon>
        <taxon>Streptophyta</taxon>
        <taxon>Embryophyta</taxon>
        <taxon>Tracheophyta</taxon>
        <taxon>Spermatophyta</taxon>
        <taxon>Magnoliopsida</taxon>
        <taxon>Liliopsida</taxon>
        <taxon>Zingiberales</taxon>
        <taxon>Musaceae</taxon>
        <taxon>Musa</taxon>
    </lineage>
</organism>
<reference evidence="2" key="1">
    <citation type="journal article" date="2019" name="Nat. Plants">
        <title>Genome sequencing of Musa balbisiana reveals subgenome evolution and function divergence in polyploid bananas.</title>
        <authorList>
            <person name="Yao X."/>
        </authorList>
    </citation>
    <scope>NUCLEOTIDE SEQUENCE [LARGE SCALE GENOMIC DNA]</scope>
    <source>
        <strain evidence="2">DH-PKW</strain>
        <tissue evidence="2">Leaves</tissue>
    </source>
</reference>
<evidence type="ECO:0000256" key="1">
    <source>
        <dbReference type="SAM" id="MobiDB-lite"/>
    </source>
</evidence>
<comment type="caution">
    <text evidence="2">The sequence shown here is derived from an EMBL/GenBank/DDBJ whole genome shotgun (WGS) entry which is preliminary data.</text>
</comment>
<keyword evidence="3" id="KW-1185">Reference proteome</keyword>
<evidence type="ECO:0000313" key="3">
    <source>
        <dbReference type="Proteomes" id="UP000317650"/>
    </source>
</evidence>
<dbReference type="EMBL" id="PYDT01000004">
    <property type="protein sequence ID" value="THU62791.1"/>
    <property type="molecule type" value="Genomic_DNA"/>
</dbReference>